<gene>
    <name evidence="1" type="ORF">NTA49_12355</name>
</gene>
<dbReference type="InterPro" id="IPR027417">
    <property type="entry name" value="P-loop_NTPase"/>
</dbReference>
<dbReference type="RefSeq" id="WP_258295101.1">
    <property type="nucleotide sequence ID" value="NZ_JANKJG010000009.1"/>
</dbReference>
<evidence type="ECO:0000313" key="2">
    <source>
        <dbReference type="Proteomes" id="UP001165396"/>
    </source>
</evidence>
<keyword evidence="2" id="KW-1185">Reference proteome</keyword>
<sequence>MTMNTTASMAAIAKLRDKYIKTQRDIIFQKHLDLLLQRDDTGGLLPKPVIFTATGDTHGIALVEGSGGGKTSLVHHVLDNHPVLQSDDPGYRPVIGVRVPSPATLKSLGWEILRETGYSEVSVSRKEWDIWRLVRARLRMLGTVVLWIDEAHDLFRAGKGIEDILKMLKSVMQGEGAVILVLTGVDKLWQMASYDDQVKRRYSKVTMPSISAATHEKSLRSLVQSFCDEAGLLPPREVDLIDRLVYASRGRFGRCIENIIAALEMTVLKNETQVTVQHFAESWAMQEGAVPGMNVFLSPRWTDIDLAKLHEAR</sequence>
<organism evidence="1 2">
    <name type="scientific">Pseudosulfitobacter koreensis</name>
    <dbReference type="NCBI Taxonomy" id="2968472"/>
    <lineage>
        <taxon>Bacteria</taxon>
        <taxon>Pseudomonadati</taxon>
        <taxon>Pseudomonadota</taxon>
        <taxon>Alphaproteobacteria</taxon>
        <taxon>Rhodobacterales</taxon>
        <taxon>Roseobacteraceae</taxon>
        <taxon>Pseudosulfitobacter</taxon>
    </lineage>
</organism>
<accession>A0ABT1Z2G6</accession>
<reference evidence="1" key="1">
    <citation type="submission" date="2022-07" db="EMBL/GenBank/DDBJ databases">
        <title>Pseudosulfitobacter sp. strain AP-MA-4, whole genome sequence.</title>
        <authorList>
            <person name="Jiang Y."/>
        </authorList>
    </citation>
    <scope>NUCLEOTIDE SEQUENCE</scope>
    <source>
        <strain evidence="1">AP-MA-4</strain>
    </source>
</reference>
<name>A0ABT1Z2G6_9RHOB</name>
<dbReference type="SUPFAM" id="SSF52540">
    <property type="entry name" value="P-loop containing nucleoside triphosphate hydrolases"/>
    <property type="match status" value="1"/>
</dbReference>
<protein>
    <submittedName>
        <fullName evidence="1">TniB family NTP-binding protein</fullName>
    </submittedName>
</protein>
<evidence type="ECO:0000313" key="1">
    <source>
        <dbReference type="EMBL" id="MCR8827328.1"/>
    </source>
</evidence>
<dbReference type="Proteomes" id="UP001165396">
    <property type="component" value="Unassembled WGS sequence"/>
</dbReference>
<dbReference type="EMBL" id="JANKJG010000009">
    <property type="protein sequence ID" value="MCR8827328.1"/>
    <property type="molecule type" value="Genomic_DNA"/>
</dbReference>
<dbReference type="InterPro" id="IPR008868">
    <property type="entry name" value="TniB"/>
</dbReference>
<dbReference type="Pfam" id="PF05621">
    <property type="entry name" value="TniB"/>
    <property type="match status" value="1"/>
</dbReference>
<dbReference type="Gene3D" id="3.40.50.300">
    <property type="entry name" value="P-loop containing nucleotide triphosphate hydrolases"/>
    <property type="match status" value="1"/>
</dbReference>
<proteinExistence type="predicted"/>
<comment type="caution">
    <text evidence="1">The sequence shown here is derived from an EMBL/GenBank/DDBJ whole genome shotgun (WGS) entry which is preliminary data.</text>
</comment>